<feature type="domain" description="COP9 signalosome complex subunit 3 N-terminal helical repeats" evidence="2">
    <location>
        <begin position="51"/>
        <end position="276"/>
    </location>
</feature>
<dbReference type="Pfam" id="PF22788">
    <property type="entry name" value="COP9_hel_rpt"/>
    <property type="match status" value="1"/>
</dbReference>
<dbReference type="EMBL" id="JAGPNK010000002">
    <property type="protein sequence ID" value="KAH7326118.1"/>
    <property type="molecule type" value="Genomic_DNA"/>
</dbReference>
<sequence>MQQILAVLHSSPQNASSAGSRQYDTALKEHAAKAFKVADARRSTIVAQPMALLESLQPGLHTIGYLAVLDVLFHETEMPAGLDRAALLNKLLEFLMYFDAVHIRYAGRKFQVLVELIAARNFFDPLITVELLANVILRLDPSGSLLTSTHLTMLSLALETQAIEPALKVVEKDICYFPKQGALADQLSSESSDPTSYITISSGLTGPIKPLSVLDYNILCGQLFMRRRDWARARDAFGRVLTHPVKDKGINNHMVDSYRHWILLGLLSLGRTPDISVHLSHGTKTSLATSSGPYINVAALFTTNNATGFKGEIEAQVNVWQTDGTVALIQEVVAAYQKWQIIRLHQIYTQVSLSEVRNMTLSGMTGEGLRDNNEVRTLVEEMIAQKMLKGELQDGEDGESYLTFHDDYELISETEFARKIAEKRHVIEELGKKHLVTDEMLSSNKEYVRFVARENRRAEKEAGEALDFDAQVEDEDLMTGLISNP</sequence>
<dbReference type="PANTHER" id="PTHR10758">
    <property type="entry name" value="26S PROTEASOME NON-ATPASE REGULATORY SUBUNIT 3/COP9 SIGNALOSOME COMPLEX SUBUNIT 3"/>
    <property type="match status" value="1"/>
</dbReference>
<dbReference type="GO" id="GO:0006511">
    <property type="term" value="P:ubiquitin-dependent protein catabolic process"/>
    <property type="evidence" value="ECO:0007669"/>
    <property type="project" value="TreeGrafter"/>
</dbReference>
<keyword evidence="1" id="KW-0963">Cytoplasm</keyword>
<proteinExistence type="predicted"/>
<evidence type="ECO:0000256" key="1">
    <source>
        <dbReference type="ARBA" id="ARBA00022490"/>
    </source>
</evidence>
<organism evidence="3 4">
    <name type="scientific">Stachybotrys elegans</name>
    <dbReference type="NCBI Taxonomy" id="80388"/>
    <lineage>
        <taxon>Eukaryota</taxon>
        <taxon>Fungi</taxon>
        <taxon>Dikarya</taxon>
        <taxon>Ascomycota</taxon>
        <taxon>Pezizomycotina</taxon>
        <taxon>Sordariomycetes</taxon>
        <taxon>Hypocreomycetidae</taxon>
        <taxon>Hypocreales</taxon>
        <taxon>Stachybotryaceae</taxon>
        <taxon>Stachybotrys</taxon>
    </lineage>
</organism>
<dbReference type="Proteomes" id="UP000813444">
    <property type="component" value="Unassembled WGS sequence"/>
</dbReference>
<name>A0A8K0WVF1_9HYPO</name>
<dbReference type="InterPro" id="IPR050756">
    <property type="entry name" value="CSN3"/>
</dbReference>
<dbReference type="AlphaFoldDB" id="A0A8K0WVF1"/>
<keyword evidence="4" id="KW-1185">Reference proteome</keyword>
<evidence type="ECO:0000313" key="3">
    <source>
        <dbReference type="EMBL" id="KAH7326118.1"/>
    </source>
</evidence>
<gene>
    <name evidence="3" type="ORF">B0I35DRAFT_474809</name>
</gene>
<dbReference type="OrthoDB" id="29061at2759"/>
<dbReference type="InterPro" id="IPR055089">
    <property type="entry name" value="COP9_N"/>
</dbReference>
<accession>A0A8K0WVF1</accession>
<evidence type="ECO:0000259" key="2">
    <source>
        <dbReference type="Pfam" id="PF22788"/>
    </source>
</evidence>
<evidence type="ECO:0000313" key="4">
    <source>
        <dbReference type="Proteomes" id="UP000813444"/>
    </source>
</evidence>
<dbReference type="GO" id="GO:0008180">
    <property type="term" value="C:COP9 signalosome"/>
    <property type="evidence" value="ECO:0007669"/>
    <property type="project" value="TreeGrafter"/>
</dbReference>
<dbReference type="PANTHER" id="PTHR10758:SF1">
    <property type="entry name" value="COP9 SIGNALOSOME COMPLEX SUBUNIT 3"/>
    <property type="match status" value="1"/>
</dbReference>
<comment type="caution">
    <text evidence="3">The sequence shown here is derived from an EMBL/GenBank/DDBJ whole genome shotgun (WGS) entry which is preliminary data.</text>
</comment>
<protein>
    <recommendedName>
        <fullName evidence="2">COP9 signalosome complex subunit 3 N-terminal helical repeats domain-containing protein</fullName>
    </recommendedName>
</protein>
<reference evidence="3" key="1">
    <citation type="journal article" date="2021" name="Nat. Commun.">
        <title>Genetic determinants of endophytism in the Arabidopsis root mycobiome.</title>
        <authorList>
            <person name="Mesny F."/>
            <person name="Miyauchi S."/>
            <person name="Thiergart T."/>
            <person name="Pickel B."/>
            <person name="Atanasova L."/>
            <person name="Karlsson M."/>
            <person name="Huettel B."/>
            <person name="Barry K.W."/>
            <person name="Haridas S."/>
            <person name="Chen C."/>
            <person name="Bauer D."/>
            <person name="Andreopoulos W."/>
            <person name="Pangilinan J."/>
            <person name="LaButti K."/>
            <person name="Riley R."/>
            <person name="Lipzen A."/>
            <person name="Clum A."/>
            <person name="Drula E."/>
            <person name="Henrissat B."/>
            <person name="Kohler A."/>
            <person name="Grigoriev I.V."/>
            <person name="Martin F.M."/>
            <person name="Hacquard S."/>
        </authorList>
    </citation>
    <scope>NUCLEOTIDE SEQUENCE</scope>
    <source>
        <strain evidence="3">MPI-CAGE-CH-0235</strain>
    </source>
</reference>